<name>A0A6N4DJC3_9GAMM</name>
<accession>A0A6N4DJC3</accession>
<evidence type="ECO:0000256" key="2">
    <source>
        <dbReference type="ARBA" id="ARBA00009772"/>
    </source>
</evidence>
<dbReference type="GO" id="GO:0006605">
    <property type="term" value="P:protein targeting"/>
    <property type="evidence" value="ECO:0007669"/>
    <property type="project" value="UniProtKB-UniRule"/>
</dbReference>
<evidence type="ECO:0000256" key="9">
    <source>
        <dbReference type="NCBIfam" id="TIGR01400"/>
    </source>
</evidence>
<dbReference type="NCBIfam" id="TIGR01400">
    <property type="entry name" value="fliR"/>
    <property type="match status" value="1"/>
</dbReference>
<dbReference type="AlphaFoldDB" id="A0A6N4DJC3"/>
<keyword evidence="6 10" id="KW-1133">Transmembrane helix</keyword>
<dbReference type="InterPro" id="IPR002010">
    <property type="entry name" value="T3SS_IM_R"/>
</dbReference>
<gene>
    <name evidence="11" type="primary">fliR</name>
    <name evidence="11" type="ORF">C3L24_13710</name>
</gene>
<comment type="subcellular location">
    <subcellularLocation>
        <location evidence="10">Cell membrane</location>
        <topology evidence="10">Multi-pass membrane protein</topology>
    </subcellularLocation>
    <subcellularLocation>
        <location evidence="10">Bacterial flagellum basal body</location>
    </subcellularLocation>
</comment>
<dbReference type="EMBL" id="PQCO01000336">
    <property type="protein sequence ID" value="PUD97911.1"/>
    <property type="molecule type" value="Genomic_DNA"/>
</dbReference>
<evidence type="ECO:0000256" key="6">
    <source>
        <dbReference type="ARBA" id="ARBA00022989"/>
    </source>
</evidence>
<keyword evidence="8 10" id="KW-0975">Bacterial flagellum</keyword>
<feature type="transmembrane region" description="Helical" evidence="10">
    <location>
        <begin position="86"/>
        <end position="108"/>
    </location>
</feature>
<proteinExistence type="inferred from homology"/>
<feature type="transmembrane region" description="Helical" evidence="10">
    <location>
        <begin position="172"/>
        <end position="199"/>
    </location>
</feature>
<reference evidence="11 12" key="1">
    <citation type="submission" date="2018-01" db="EMBL/GenBank/DDBJ databases">
        <title>Novel co-symbiosis in the lucinid bivalve Phacoides pectinatus.</title>
        <authorList>
            <person name="Lim S.J."/>
            <person name="Davis B.G."/>
            <person name="Gill D.E."/>
            <person name="Engel A.S."/>
            <person name="Anderson L.C."/>
            <person name="Campbell B.J."/>
        </authorList>
    </citation>
    <scope>NUCLEOTIDE SEQUENCE [LARGE SCALE GENOMIC DNA]</scope>
    <source>
        <strain evidence="11">N3_P5</strain>
    </source>
</reference>
<dbReference type="Pfam" id="PF01311">
    <property type="entry name" value="Bac_export_1"/>
    <property type="match status" value="1"/>
</dbReference>
<dbReference type="PANTHER" id="PTHR30065:SF8">
    <property type="entry name" value="FLAGELLAR BIOSYNTHETIC PROTEIN FLIR"/>
    <property type="match status" value="1"/>
</dbReference>
<evidence type="ECO:0000256" key="5">
    <source>
        <dbReference type="ARBA" id="ARBA00022692"/>
    </source>
</evidence>
<dbReference type="PANTHER" id="PTHR30065">
    <property type="entry name" value="FLAGELLAR BIOSYNTHETIC PROTEIN FLIR"/>
    <property type="match status" value="1"/>
</dbReference>
<dbReference type="PRINTS" id="PR00953">
    <property type="entry name" value="TYPE3IMRPROT"/>
</dbReference>
<comment type="caution">
    <text evidence="11">The sequence shown here is derived from an EMBL/GenBank/DDBJ whole genome shotgun (WGS) entry which is preliminary data.</text>
</comment>
<protein>
    <recommendedName>
        <fullName evidence="3 9">Flagellar biosynthetic protein FliR</fullName>
    </recommendedName>
</protein>
<evidence type="ECO:0000256" key="4">
    <source>
        <dbReference type="ARBA" id="ARBA00022475"/>
    </source>
</evidence>
<dbReference type="GO" id="GO:0009425">
    <property type="term" value="C:bacterial-type flagellum basal body"/>
    <property type="evidence" value="ECO:0007669"/>
    <property type="project" value="UniProtKB-SubCell"/>
</dbReference>
<keyword evidence="11" id="KW-0969">Cilium</keyword>
<dbReference type="GO" id="GO:0005886">
    <property type="term" value="C:plasma membrane"/>
    <property type="evidence" value="ECO:0007669"/>
    <property type="project" value="UniProtKB-SubCell"/>
</dbReference>
<evidence type="ECO:0000313" key="12">
    <source>
        <dbReference type="Proteomes" id="UP000250928"/>
    </source>
</evidence>
<evidence type="ECO:0000256" key="1">
    <source>
        <dbReference type="ARBA" id="ARBA00002578"/>
    </source>
</evidence>
<evidence type="ECO:0000256" key="3">
    <source>
        <dbReference type="ARBA" id="ARBA00021717"/>
    </source>
</evidence>
<dbReference type="GO" id="GO:0044780">
    <property type="term" value="P:bacterial-type flagellum assembly"/>
    <property type="evidence" value="ECO:0007669"/>
    <property type="project" value="UniProtKB-UniRule"/>
</dbReference>
<keyword evidence="11" id="KW-0966">Cell projection</keyword>
<feature type="transmembrane region" description="Helical" evidence="10">
    <location>
        <begin position="44"/>
        <end position="66"/>
    </location>
</feature>
<dbReference type="InterPro" id="IPR006303">
    <property type="entry name" value="FliR"/>
</dbReference>
<feature type="transmembrane region" description="Helical" evidence="10">
    <location>
        <begin position="12"/>
        <end position="32"/>
    </location>
</feature>
<sequence length="259" mass="28105">MLFTEAQLSGWLAAFIWPLLRISSMLVASPVFSARQTPNRLRIGLALLLTWVLMPALPVVHVESYIGSEAFLLALQQVLVGLMMGFILQMVFAALVFGGQVMAFSMGLGFASMMDPQNGVQVPVVSQFYLIIATLLFLIFDGHLILIGLVAQSFHTFPVAVDGISRNTFHDIVGWGGIMFSGGVLMALPVIAALLLVNLGMGVITRAAPQLHIFVIGFPMTMLVGFILIWVTLPDVMGNFQELLDSGFTLIRRILGIVG</sequence>
<dbReference type="Proteomes" id="UP000250928">
    <property type="component" value="Unassembled WGS sequence"/>
</dbReference>
<comment type="similarity">
    <text evidence="2 10">Belongs to the FliR/MopE/SpaR family.</text>
</comment>
<evidence type="ECO:0000256" key="10">
    <source>
        <dbReference type="RuleBase" id="RU362071"/>
    </source>
</evidence>
<feature type="transmembrane region" description="Helical" evidence="10">
    <location>
        <begin position="128"/>
        <end position="152"/>
    </location>
</feature>
<keyword evidence="5 10" id="KW-0812">Transmembrane</keyword>
<keyword evidence="11" id="KW-0282">Flagellum</keyword>
<keyword evidence="7 10" id="KW-0472">Membrane</keyword>
<comment type="function">
    <text evidence="1 10">Role in flagellar biosynthesis.</text>
</comment>
<organism evidence="11 12">
    <name type="scientific">Candidatus Sedimenticola endophacoides</name>
    <dbReference type="NCBI Taxonomy" id="2548426"/>
    <lineage>
        <taxon>Bacteria</taxon>
        <taxon>Pseudomonadati</taxon>
        <taxon>Pseudomonadota</taxon>
        <taxon>Gammaproteobacteria</taxon>
        <taxon>Chromatiales</taxon>
        <taxon>Sedimenticolaceae</taxon>
        <taxon>Sedimenticola</taxon>
    </lineage>
</organism>
<evidence type="ECO:0000256" key="7">
    <source>
        <dbReference type="ARBA" id="ARBA00023136"/>
    </source>
</evidence>
<evidence type="ECO:0000313" key="11">
    <source>
        <dbReference type="EMBL" id="PUD97911.1"/>
    </source>
</evidence>
<keyword evidence="4 10" id="KW-1003">Cell membrane</keyword>
<feature type="transmembrane region" description="Helical" evidence="10">
    <location>
        <begin position="211"/>
        <end position="233"/>
    </location>
</feature>
<evidence type="ECO:0000256" key="8">
    <source>
        <dbReference type="ARBA" id="ARBA00023143"/>
    </source>
</evidence>